<evidence type="ECO:0000313" key="14">
    <source>
        <dbReference type="EMBL" id="BBE20606.1"/>
    </source>
</evidence>
<evidence type="ECO:0000313" key="15">
    <source>
        <dbReference type="Proteomes" id="UP001193389"/>
    </source>
</evidence>
<name>A0A5K7SGI5_9BACT</name>
<dbReference type="AlphaFoldDB" id="A0A5K7SGI5"/>
<evidence type="ECO:0000256" key="6">
    <source>
        <dbReference type="ARBA" id="ARBA00022840"/>
    </source>
</evidence>
<dbReference type="InterPro" id="IPR004666">
    <property type="entry name" value="Rp_bS6_RimK/Lys_biosynth_LsyX"/>
</dbReference>
<comment type="cofactor">
    <cofactor evidence="2">
        <name>Mg(2+)</name>
        <dbReference type="ChEBI" id="CHEBI:18420"/>
    </cofactor>
</comment>
<dbReference type="Gene3D" id="3.40.50.20">
    <property type="match status" value="1"/>
</dbReference>
<keyword evidence="3" id="KW-0436">Ligase</keyword>
<keyword evidence="5 12" id="KW-0547">Nucleotide-binding</keyword>
<dbReference type="Proteomes" id="UP001193389">
    <property type="component" value="Chromosome"/>
</dbReference>
<keyword evidence="4" id="KW-0479">Metal-binding</keyword>
<dbReference type="GO" id="GO:0018169">
    <property type="term" value="F:ribosomal S6-glutamic acid ligase activity"/>
    <property type="evidence" value="ECO:0007669"/>
    <property type="project" value="TreeGrafter"/>
</dbReference>
<dbReference type="InterPro" id="IPR013815">
    <property type="entry name" value="ATP_grasp_subdomain_1"/>
</dbReference>
<evidence type="ECO:0000256" key="4">
    <source>
        <dbReference type="ARBA" id="ARBA00022723"/>
    </source>
</evidence>
<keyword evidence="9" id="KW-0464">Manganese</keyword>
<comment type="similarity">
    <text evidence="10">In the C-terminal section; belongs to the RimK family.</text>
</comment>
<dbReference type="InterPro" id="IPR011761">
    <property type="entry name" value="ATP-grasp"/>
</dbReference>
<accession>A0A5K7SGI5</accession>
<dbReference type="Pfam" id="PF05618">
    <property type="entry name" value="Zn_protease"/>
    <property type="match status" value="1"/>
</dbReference>
<dbReference type="InterPro" id="IPR021109">
    <property type="entry name" value="Peptidase_aspartic_dom_sf"/>
</dbReference>
<dbReference type="SUPFAM" id="SSF50630">
    <property type="entry name" value="Acid proteases"/>
    <property type="match status" value="1"/>
</dbReference>
<evidence type="ECO:0000259" key="13">
    <source>
        <dbReference type="PROSITE" id="PS50975"/>
    </source>
</evidence>
<dbReference type="PANTHER" id="PTHR21621">
    <property type="entry name" value="RIBOSOMAL PROTEIN S6 MODIFICATION PROTEIN"/>
    <property type="match status" value="1"/>
</dbReference>
<evidence type="ECO:0000256" key="2">
    <source>
        <dbReference type="ARBA" id="ARBA00001946"/>
    </source>
</evidence>
<evidence type="ECO:0000256" key="7">
    <source>
        <dbReference type="ARBA" id="ARBA00022842"/>
    </source>
</evidence>
<dbReference type="PROSITE" id="PS50975">
    <property type="entry name" value="ATP_GRASP"/>
    <property type="match status" value="1"/>
</dbReference>
<keyword evidence="8" id="KW-0648">Protein biosynthesis</keyword>
<dbReference type="FunFam" id="3.30.1490.20:FF:000005">
    <property type="entry name" value="Probable alpha-L-glutamate ligase 1"/>
    <property type="match status" value="1"/>
</dbReference>
<dbReference type="Pfam" id="PF18030">
    <property type="entry name" value="Rimk_N"/>
    <property type="match status" value="1"/>
</dbReference>
<dbReference type="NCBIfam" id="TIGR00768">
    <property type="entry name" value="rimK_fam"/>
    <property type="match status" value="1"/>
</dbReference>
<evidence type="ECO:0000256" key="5">
    <source>
        <dbReference type="ARBA" id="ARBA00022741"/>
    </source>
</evidence>
<dbReference type="Gene3D" id="3.30.1490.20">
    <property type="entry name" value="ATP-grasp fold, A domain"/>
    <property type="match status" value="1"/>
</dbReference>
<evidence type="ECO:0000256" key="8">
    <source>
        <dbReference type="ARBA" id="ARBA00022917"/>
    </source>
</evidence>
<dbReference type="Pfam" id="PF08443">
    <property type="entry name" value="RimK"/>
    <property type="match status" value="1"/>
</dbReference>
<sequence>MNFHLGKLKKIKYMEFEKHIIIGGEEWCAFPGLNIPAIKARVDSGARTSAIHAQNIQKFTRKGEKWVSFEVHPLQDSRRITVRCESKIVDHRSVKSSSGIAEKRYVIKSTMKIGTYEWEIELTLANRDSMGFRMLLGREAMENRVLVDPANSFLLGDFSEERVKEFYQHIRDVKSGLRIGLLASNSELYSNQRIMEAGEEHGHEMIFLNVQQCYMKLDAVNPEIRYRGGSILNNLDAVIPRIRPNLTFYSLALIRQFEALGIFCANSWDAIGKSRDKLYSSQLFSQNGIQIPITGFAKSPLDTNDLINMVNGAPLIIKLLEGTQGKGVVLAENAKAAESVINAFKSLQANILVQEFIKEAGGKDIRCFVIDGKVVASIQREAAKGEFRANLHQGGTASVIKITNEEKKLAVKAAKVLGLQIAGVDIIRSNKGPLVLEVNSSPGLEGIEQATGKDIAGMMITAIERQLDWQRDLGIKGFDPE</sequence>
<reference evidence="14" key="1">
    <citation type="journal article" date="2020" name="Int. J. Syst. Evol. Microbiol.">
        <title>Aquipluma nitroreducens gen. nov. sp. nov., a novel facultatively anaerobic bacterium isolated from a freshwater lake.</title>
        <authorList>
            <person name="Watanabe M."/>
            <person name="Kojima H."/>
            <person name="Fukui M."/>
        </authorList>
    </citation>
    <scope>NUCLEOTIDE SEQUENCE</scope>
    <source>
        <strain evidence="14">MeG22</strain>
    </source>
</reference>
<evidence type="ECO:0000256" key="12">
    <source>
        <dbReference type="PROSITE-ProRule" id="PRU00409"/>
    </source>
</evidence>
<protein>
    <recommendedName>
        <fullName evidence="11">Probable alpha-L-glutamate ligase</fullName>
    </recommendedName>
</protein>
<organism evidence="14 15">
    <name type="scientific">Aquipluma nitroreducens</name>
    <dbReference type="NCBI Taxonomy" id="2010828"/>
    <lineage>
        <taxon>Bacteria</taxon>
        <taxon>Pseudomonadati</taxon>
        <taxon>Bacteroidota</taxon>
        <taxon>Bacteroidia</taxon>
        <taxon>Marinilabiliales</taxon>
        <taxon>Prolixibacteraceae</taxon>
        <taxon>Aquipluma</taxon>
    </lineage>
</organism>
<dbReference type="InterPro" id="IPR041107">
    <property type="entry name" value="Rimk_N"/>
</dbReference>
<evidence type="ECO:0000256" key="11">
    <source>
        <dbReference type="ARBA" id="ARBA00072141"/>
    </source>
</evidence>
<dbReference type="SUPFAM" id="SSF56059">
    <property type="entry name" value="Glutathione synthetase ATP-binding domain-like"/>
    <property type="match status" value="1"/>
</dbReference>
<dbReference type="Gene3D" id="3.30.470.20">
    <property type="entry name" value="ATP-grasp fold, B domain"/>
    <property type="match status" value="1"/>
</dbReference>
<dbReference type="PANTHER" id="PTHR21621:SF7">
    <property type="entry name" value="RIBOSOMAL PROTEIN BS6--L-GLUTAMATE LIGASE"/>
    <property type="match status" value="1"/>
</dbReference>
<keyword evidence="15" id="KW-1185">Reference proteome</keyword>
<comment type="cofactor">
    <cofactor evidence="1">
        <name>Mn(2+)</name>
        <dbReference type="ChEBI" id="CHEBI:29035"/>
    </cofactor>
</comment>
<dbReference type="GO" id="GO:0009432">
    <property type="term" value="P:SOS response"/>
    <property type="evidence" value="ECO:0007669"/>
    <property type="project" value="TreeGrafter"/>
</dbReference>
<dbReference type="NCBIfam" id="NF007764">
    <property type="entry name" value="PRK10446.1"/>
    <property type="match status" value="1"/>
</dbReference>
<dbReference type="InterPro" id="IPR008503">
    <property type="entry name" value="Asp_endopeptidase"/>
</dbReference>
<dbReference type="KEGG" id="anf:AQPE_4800"/>
<dbReference type="Gene3D" id="2.40.70.10">
    <property type="entry name" value="Acid Proteases"/>
    <property type="match status" value="1"/>
</dbReference>
<gene>
    <name evidence="14" type="ORF">AQPE_4800</name>
</gene>
<dbReference type="GO" id="GO:0046872">
    <property type="term" value="F:metal ion binding"/>
    <property type="evidence" value="ECO:0007669"/>
    <property type="project" value="UniProtKB-KW"/>
</dbReference>
<keyword evidence="6 12" id="KW-0067">ATP-binding</keyword>
<evidence type="ECO:0000256" key="9">
    <source>
        <dbReference type="ARBA" id="ARBA00023211"/>
    </source>
</evidence>
<proteinExistence type="inferred from homology"/>
<dbReference type="InterPro" id="IPR013651">
    <property type="entry name" value="ATP-grasp_RimK-type"/>
</dbReference>
<evidence type="ECO:0000256" key="3">
    <source>
        <dbReference type="ARBA" id="ARBA00022598"/>
    </source>
</evidence>
<evidence type="ECO:0000256" key="1">
    <source>
        <dbReference type="ARBA" id="ARBA00001936"/>
    </source>
</evidence>
<dbReference type="GO" id="GO:0006412">
    <property type="term" value="P:translation"/>
    <property type="evidence" value="ECO:0007669"/>
    <property type="project" value="UniProtKB-KW"/>
</dbReference>
<dbReference type="GO" id="GO:0005737">
    <property type="term" value="C:cytoplasm"/>
    <property type="evidence" value="ECO:0007669"/>
    <property type="project" value="TreeGrafter"/>
</dbReference>
<evidence type="ECO:0000256" key="10">
    <source>
        <dbReference type="ARBA" id="ARBA00061239"/>
    </source>
</evidence>
<dbReference type="GO" id="GO:0005524">
    <property type="term" value="F:ATP binding"/>
    <property type="evidence" value="ECO:0007669"/>
    <property type="project" value="UniProtKB-UniRule"/>
</dbReference>
<feature type="domain" description="ATP-grasp" evidence="13">
    <location>
        <begin position="281"/>
        <end position="464"/>
    </location>
</feature>
<keyword evidence="7" id="KW-0460">Magnesium</keyword>
<dbReference type="EMBL" id="AP018694">
    <property type="protein sequence ID" value="BBE20606.1"/>
    <property type="molecule type" value="Genomic_DNA"/>
</dbReference>
<dbReference type="FunFam" id="3.30.470.20:FF:000058">
    <property type="entry name" value="Alpha-aminoadipate--LysW ligase LysX protein"/>
    <property type="match status" value="1"/>
</dbReference>